<proteinExistence type="predicted"/>
<name>A0A0S6UCT5_NEOTH</name>
<gene>
    <name evidence="1" type="ORF">MTY_2237</name>
</gene>
<dbReference type="Proteomes" id="UP000063718">
    <property type="component" value="Unassembled WGS sequence"/>
</dbReference>
<dbReference type="AlphaFoldDB" id="A0A0S6UCT5"/>
<reference evidence="1" key="1">
    <citation type="journal article" date="2014" name="Gene">
        <title>Genome-guided analysis of transformation efficiency and carbon dioxide assimilation by Moorella thermoacetica Y72.</title>
        <authorList>
            <person name="Tsukahara K."/>
            <person name="Kita A."/>
            <person name="Nakashimada Y."/>
            <person name="Hoshino T."/>
            <person name="Murakami K."/>
        </authorList>
    </citation>
    <scope>NUCLEOTIDE SEQUENCE [LARGE SCALE GENOMIC DNA]</scope>
    <source>
        <strain evidence="1">Y72</strain>
    </source>
</reference>
<evidence type="ECO:0000313" key="1">
    <source>
        <dbReference type="EMBL" id="GAF26897.1"/>
    </source>
</evidence>
<accession>A0A0S6UCT5</accession>
<protein>
    <submittedName>
        <fullName evidence="1">Uncharacterized protein</fullName>
    </submittedName>
</protein>
<organism evidence="1">
    <name type="scientific">Moorella thermoacetica Y72</name>
    <dbReference type="NCBI Taxonomy" id="1325331"/>
    <lineage>
        <taxon>Bacteria</taxon>
        <taxon>Bacillati</taxon>
        <taxon>Bacillota</taxon>
        <taxon>Clostridia</taxon>
        <taxon>Neomoorellales</taxon>
        <taxon>Neomoorellaceae</taxon>
        <taxon>Neomoorella</taxon>
    </lineage>
</organism>
<dbReference type="EMBL" id="DF238840">
    <property type="protein sequence ID" value="GAF26897.1"/>
    <property type="molecule type" value="Genomic_DNA"/>
</dbReference>
<sequence length="40" mass="4553">MKVVDYQQRIFGGKRLFLECVRGVFKAPRQGLPVETAIMA</sequence>